<evidence type="ECO:0000256" key="6">
    <source>
        <dbReference type="SAM" id="MobiDB-lite"/>
    </source>
</evidence>
<evidence type="ECO:0000256" key="3">
    <source>
        <dbReference type="ARBA" id="ARBA00023212"/>
    </source>
</evidence>
<feature type="compositionally biased region" description="Polar residues" evidence="6">
    <location>
        <begin position="126"/>
        <end position="141"/>
    </location>
</feature>
<dbReference type="PANTHER" id="PTHR20544:SF0">
    <property type="entry name" value="NUCLEOPROTEIN TPR_MLP1 DOMAIN-CONTAINING PROTEIN"/>
    <property type="match status" value="1"/>
</dbReference>
<keyword evidence="5" id="KW-0175">Coiled coil</keyword>
<dbReference type="EMBL" id="CAJMWY010000060">
    <property type="protein sequence ID" value="CAE6413519.1"/>
    <property type="molecule type" value="Genomic_DNA"/>
</dbReference>
<evidence type="ECO:0000313" key="7">
    <source>
        <dbReference type="EMBL" id="CAE6413519.1"/>
    </source>
</evidence>
<dbReference type="PANTHER" id="PTHR20544">
    <property type="entry name" value="CENTROSOMAL PROTEIN CEP135"/>
    <property type="match status" value="1"/>
</dbReference>
<dbReference type="Gene3D" id="1.10.287.1490">
    <property type="match status" value="1"/>
</dbReference>
<organism evidence="7 8">
    <name type="scientific">Rhizoctonia solani</name>
    <dbReference type="NCBI Taxonomy" id="456999"/>
    <lineage>
        <taxon>Eukaryota</taxon>
        <taxon>Fungi</taxon>
        <taxon>Dikarya</taxon>
        <taxon>Basidiomycota</taxon>
        <taxon>Agaricomycotina</taxon>
        <taxon>Agaricomycetes</taxon>
        <taxon>Cantharellales</taxon>
        <taxon>Ceratobasidiaceae</taxon>
        <taxon>Rhizoctonia</taxon>
    </lineage>
</organism>
<comment type="caution">
    <text evidence="7">The sequence shown here is derived from an EMBL/GenBank/DDBJ whole genome shotgun (WGS) entry which is preliminary data.</text>
</comment>
<comment type="similarity">
    <text evidence="4">Belongs to the CEP135/TSGA10 family.</text>
</comment>
<name>A0A8H2X4K1_9AGAM</name>
<dbReference type="Proteomes" id="UP000663861">
    <property type="component" value="Unassembled WGS sequence"/>
</dbReference>
<reference evidence="7" key="1">
    <citation type="submission" date="2021-01" db="EMBL/GenBank/DDBJ databases">
        <authorList>
            <person name="Kaushik A."/>
        </authorList>
    </citation>
    <scope>NUCLEOTIDE SEQUENCE</scope>
    <source>
        <strain evidence="7">AG4-RS23</strain>
    </source>
</reference>
<proteinExistence type="inferred from homology"/>
<gene>
    <name evidence="7" type="ORF">RDB_LOCUS4457</name>
</gene>
<evidence type="ECO:0000313" key="8">
    <source>
        <dbReference type="Proteomes" id="UP000663861"/>
    </source>
</evidence>
<dbReference type="AlphaFoldDB" id="A0A8H2X4K1"/>
<evidence type="ECO:0000256" key="5">
    <source>
        <dbReference type="SAM" id="Coils"/>
    </source>
</evidence>
<keyword evidence="2" id="KW-0963">Cytoplasm</keyword>
<evidence type="ECO:0000256" key="4">
    <source>
        <dbReference type="ARBA" id="ARBA00038123"/>
    </source>
</evidence>
<feature type="region of interest" description="Disordered" evidence="6">
    <location>
        <begin position="524"/>
        <end position="591"/>
    </location>
</feature>
<feature type="compositionally biased region" description="Basic and acidic residues" evidence="6">
    <location>
        <begin position="255"/>
        <end position="264"/>
    </location>
</feature>
<keyword evidence="3" id="KW-0206">Cytoskeleton</keyword>
<dbReference type="InterPro" id="IPR051877">
    <property type="entry name" value="Centriole_BasalBody_StrucProt"/>
</dbReference>
<feature type="region of interest" description="Disordered" evidence="6">
    <location>
        <begin position="125"/>
        <end position="145"/>
    </location>
</feature>
<accession>A0A8H2X4K1</accession>
<dbReference type="GO" id="GO:0005814">
    <property type="term" value="C:centriole"/>
    <property type="evidence" value="ECO:0007669"/>
    <property type="project" value="UniProtKB-SubCell"/>
</dbReference>
<comment type="subcellular location">
    <subcellularLocation>
        <location evidence="1">Cytoplasm</location>
        <location evidence="1">Cytoskeleton</location>
        <location evidence="1">Microtubule organizing center</location>
        <location evidence="1">Centrosome</location>
        <location evidence="1">Centriole</location>
    </subcellularLocation>
</comment>
<feature type="region of interest" description="Disordered" evidence="6">
    <location>
        <begin position="296"/>
        <end position="326"/>
    </location>
</feature>
<feature type="compositionally biased region" description="Pro residues" evidence="6">
    <location>
        <begin position="527"/>
        <end position="537"/>
    </location>
</feature>
<evidence type="ECO:0000256" key="1">
    <source>
        <dbReference type="ARBA" id="ARBA00004114"/>
    </source>
</evidence>
<protein>
    <submittedName>
        <fullName evidence="7">Uncharacterized protein</fullName>
    </submittedName>
</protein>
<feature type="coiled-coil region" evidence="5">
    <location>
        <begin position="340"/>
        <end position="474"/>
    </location>
</feature>
<sequence length="591" mass="65446">MSKQQNVSTFVSTLCRCGRTSSLDDNSQIARGRLECGHYICADCWHYNNPLPTPICNICNLHLQAQEIPRLSLYVTAYNDMVGRFKELERIHSQKIHESKQANEVIAILKAKLASFQKAQPPNGVASLSSPISPAQPHPNTSIVSSSSGIKSPVIDWQSEAGKQFSVYLIKQRETLAACQRECESLKSRVNELTAQLEAKNHPNAETVTATERAELMEAELEGLHERLAQCEDDLEKARAELGAANSQNQQISKEAADSRKEAAQQRAAMAKVRFEIASLKSRCETAERDLASARASLKAKDEAIKANARSPRGRSIDLPSPSRSAAERTMVYIPTATELEQSATRLVSLQNDVSRLNREKSAIEQEIAQLKESLKSQEEENRALGGKLRQSAELASEIGKLHLAANSRAEAAEEKLLDIQKEMQELKELMETQAQENKAMQNTANIASGLTKLTEHRSRIAQLESQLAEVTCVRDKAITQCEIWKENRDSWKRWGEVMALRAKQWEDEALKAKTPLARDALSIMPEEPPLMSPEGPPDLGKSRKRPFDMPDTDVDASHAAAKPHTDQGSPITVDSGGEGTERKRARFTAS</sequence>
<evidence type="ECO:0000256" key="2">
    <source>
        <dbReference type="ARBA" id="ARBA00022490"/>
    </source>
</evidence>
<feature type="region of interest" description="Disordered" evidence="6">
    <location>
        <begin position="243"/>
        <end position="265"/>
    </location>
</feature>